<dbReference type="InterPro" id="IPR038550">
    <property type="entry name" value="GPCR_3_9-Cys_sf"/>
</dbReference>
<evidence type="ECO:0000256" key="2">
    <source>
        <dbReference type="ARBA" id="ARBA00007242"/>
    </source>
</evidence>
<evidence type="ECO:0000256" key="11">
    <source>
        <dbReference type="ARBA" id="ARBA00023224"/>
    </source>
</evidence>
<evidence type="ECO:0000256" key="13">
    <source>
        <dbReference type="SAM" id="SignalP"/>
    </source>
</evidence>
<dbReference type="GeneTree" id="ENSGT00950000182788"/>
<dbReference type="InterPro" id="IPR000068">
    <property type="entry name" value="GPCR_3_Ca_sens_rcpt-rel"/>
</dbReference>
<evidence type="ECO:0000313" key="16">
    <source>
        <dbReference type="Proteomes" id="UP000694569"/>
    </source>
</evidence>
<evidence type="ECO:0000256" key="7">
    <source>
        <dbReference type="ARBA" id="ARBA00023040"/>
    </source>
</evidence>
<keyword evidence="8 12" id="KW-0472">Membrane</keyword>
<reference evidence="15" key="1">
    <citation type="submission" date="2025-08" db="UniProtKB">
        <authorList>
            <consortium name="Ensembl"/>
        </authorList>
    </citation>
    <scope>IDENTIFICATION</scope>
</reference>
<dbReference type="PRINTS" id="PR01535">
    <property type="entry name" value="VOMERONASL2R"/>
</dbReference>
<dbReference type="OrthoDB" id="5984008at2759"/>
<keyword evidence="10" id="KW-0325">Glycoprotein</keyword>
<reference evidence="15" key="2">
    <citation type="submission" date="2025-09" db="UniProtKB">
        <authorList>
            <consortium name="Ensembl"/>
        </authorList>
    </citation>
    <scope>IDENTIFICATION</scope>
</reference>
<feature type="transmembrane region" description="Helical" evidence="12">
    <location>
        <begin position="697"/>
        <end position="723"/>
    </location>
</feature>
<evidence type="ECO:0000313" key="15">
    <source>
        <dbReference type="Ensembl" id="ENSLLEP00000013202.1"/>
    </source>
</evidence>
<dbReference type="FunFam" id="3.40.50.2300:FF:000016">
    <property type="entry name" value="Taste 1 receptor member 2"/>
    <property type="match status" value="1"/>
</dbReference>
<feature type="chain" id="PRO_5034589169" description="G-protein coupled receptors family 3 profile domain-containing protein" evidence="13">
    <location>
        <begin position="19"/>
        <end position="862"/>
    </location>
</feature>
<dbReference type="GO" id="GO:0004930">
    <property type="term" value="F:G protein-coupled receptor activity"/>
    <property type="evidence" value="ECO:0007669"/>
    <property type="project" value="UniProtKB-KW"/>
</dbReference>
<dbReference type="InterPro" id="IPR000337">
    <property type="entry name" value="GPCR_3"/>
</dbReference>
<dbReference type="Gene3D" id="3.40.50.2300">
    <property type="match status" value="2"/>
</dbReference>
<dbReference type="Ensembl" id="ENSLLET00000013719.1">
    <property type="protein sequence ID" value="ENSLLEP00000013202.1"/>
    <property type="gene ID" value="ENSLLEG00000008337.1"/>
</dbReference>
<evidence type="ECO:0000256" key="4">
    <source>
        <dbReference type="ARBA" id="ARBA00022692"/>
    </source>
</evidence>
<keyword evidence="4 12" id="KW-0812">Transmembrane</keyword>
<feature type="transmembrane region" description="Helical" evidence="12">
    <location>
        <begin position="628"/>
        <end position="650"/>
    </location>
</feature>
<keyword evidence="11" id="KW-0807">Transducer</keyword>
<dbReference type="InterPro" id="IPR017978">
    <property type="entry name" value="GPCR_3_C"/>
</dbReference>
<evidence type="ECO:0000256" key="3">
    <source>
        <dbReference type="ARBA" id="ARBA00022475"/>
    </source>
</evidence>
<feature type="transmembrane region" description="Helical" evidence="12">
    <location>
        <begin position="817"/>
        <end position="838"/>
    </location>
</feature>
<feature type="signal peptide" evidence="13">
    <location>
        <begin position="1"/>
        <end position="18"/>
    </location>
</feature>
<dbReference type="PANTHER" id="PTHR24061:SF0">
    <property type="entry name" value="C-FAMILY ODORANT RECEPTOR OLFCT1"/>
    <property type="match status" value="1"/>
</dbReference>
<dbReference type="InterPro" id="IPR017979">
    <property type="entry name" value="GPCR_3_CS"/>
</dbReference>
<dbReference type="PRINTS" id="PR00248">
    <property type="entry name" value="GPCRMGR"/>
</dbReference>
<dbReference type="Pfam" id="PF01094">
    <property type="entry name" value="ANF_receptor"/>
    <property type="match status" value="1"/>
</dbReference>
<keyword evidence="5 13" id="KW-0732">Signal</keyword>
<name>A0A8C5MHC9_9ANUR</name>
<evidence type="ECO:0000256" key="1">
    <source>
        <dbReference type="ARBA" id="ARBA00004651"/>
    </source>
</evidence>
<feature type="transmembrane region" description="Helical" evidence="12">
    <location>
        <begin position="750"/>
        <end position="773"/>
    </location>
</feature>
<sequence length="862" mass="95815">MKSLLRILMFLLSSLSEGYPWCSLQAWNMDTFTQNGDIILGGLIVVHSGYEPPELTFRSVPEPPSCKGFHRRYYRDVLGMIFAIEEINKSPDLLPNVTLGFSIFDSCMSEVRAIWGALSLVSGTGAPIPQYDCHGSSKMAGIIGETMSALSLPVARILGVLHFPQISHGASTSALSDKTNFPSFLRTVSTNTFQNIALSHIISMFGWTWVGMLVVDNDVGEQGGQIIRKEIEKRGSCVAFIEKIHLSYPKDKIQRVVYVIKESSANVIVLHSPEAHVKGLLDALYDADVIGKIFISSASFTITPGLFSKKAWKVLNGTIGLMPSTGAIPGFEEFLQNLHPKQASTYPFIQTFWEVSFNCSGLERENIRNPNVSGQANLCTGKEDVRDLIPHLFELNDLSYTYHSYMAAYAYAHALHALLGCQPGNGSWRCSSERRTRPWQVLQYLKKTRFRAKTGDWVTFDSNGDLSASYDIMTIQVLNENFQLVKVGTFNPRALQGNTISINTSSILWNEKYSRVPHSSCSTSCPPGYRRVTKQGQPVCCYDCVPCSAGEISNHTDAVKCLRCPSDQWSGEGRDQCVLKFVEFLSYQEPLGLVLSSTVMIFAIITFFILLIFIKYKETAVIKATNRELSYILLVSLILCFLCCLVFVGHPSKFTCRLRQTFFSIVFSISISSVLAKTIMVILAFKATSPNSSLKKWLGLKIPCGVVGLCSVAQTAICSAWLLSDPPIPRMNTESVYNKVILECHEGQNVYFYGSLGFLGFLAVVSFLAAFLARNLPDRFNEAKLITFSMLVFCSVWVCFIPAYLSTRGKYTVAVQIFAILASCAGLLGCIFVPKCYITLLRSERNSREHLTSGRRFGVERL</sequence>
<dbReference type="FunFam" id="3.40.50.2300:FF:000728">
    <property type="entry name" value="Uncharacterized protein"/>
    <property type="match status" value="1"/>
</dbReference>
<dbReference type="PANTHER" id="PTHR24061">
    <property type="entry name" value="CALCIUM-SENSING RECEPTOR-RELATED"/>
    <property type="match status" value="1"/>
</dbReference>
<accession>A0A8C5MHC9</accession>
<dbReference type="Gene3D" id="2.10.50.30">
    <property type="entry name" value="GPCR, family 3, nine cysteines domain"/>
    <property type="match status" value="1"/>
</dbReference>
<dbReference type="AlphaFoldDB" id="A0A8C5MHC9"/>
<dbReference type="GO" id="GO:0005886">
    <property type="term" value="C:plasma membrane"/>
    <property type="evidence" value="ECO:0007669"/>
    <property type="project" value="UniProtKB-SubCell"/>
</dbReference>
<evidence type="ECO:0000256" key="5">
    <source>
        <dbReference type="ARBA" id="ARBA00022729"/>
    </source>
</evidence>
<feature type="transmembrane region" description="Helical" evidence="12">
    <location>
        <begin position="591"/>
        <end position="616"/>
    </location>
</feature>
<evidence type="ECO:0000256" key="10">
    <source>
        <dbReference type="ARBA" id="ARBA00023180"/>
    </source>
</evidence>
<evidence type="ECO:0000256" key="12">
    <source>
        <dbReference type="SAM" id="Phobius"/>
    </source>
</evidence>
<dbReference type="InterPro" id="IPR028082">
    <property type="entry name" value="Peripla_BP_I"/>
</dbReference>
<dbReference type="PROSITE" id="PS00981">
    <property type="entry name" value="G_PROTEIN_RECEP_F3_3"/>
    <property type="match status" value="1"/>
</dbReference>
<dbReference type="Pfam" id="PF07562">
    <property type="entry name" value="NCD3G"/>
    <property type="match status" value="1"/>
</dbReference>
<dbReference type="FunFam" id="2.10.50.30:FF:000002">
    <property type="entry name" value="Vomeronasal 2 receptor, h1"/>
    <property type="match status" value="1"/>
</dbReference>
<dbReference type="Pfam" id="PF00003">
    <property type="entry name" value="7tm_3"/>
    <property type="match status" value="1"/>
</dbReference>
<evidence type="ECO:0000259" key="14">
    <source>
        <dbReference type="PROSITE" id="PS50259"/>
    </source>
</evidence>
<organism evidence="15 16">
    <name type="scientific">Leptobrachium leishanense</name>
    <name type="common">Leishan spiny toad</name>
    <dbReference type="NCBI Taxonomy" id="445787"/>
    <lineage>
        <taxon>Eukaryota</taxon>
        <taxon>Metazoa</taxon>
        <taxon>Chordata</taxon>
        <taxon>Craniata</taxon>
        <taxon>Vertebrata</taxon>
        <taxon>Euteleostomi</taxon>
        <taxon>Amphibia</taxon>
        <taxon>Batrachia</taxon>
        <taxon>Anura</taxon>
        <taxon>Pelobatoidea</taxon>
        <taxon>Megophryidae</taxon>
        <taxon>Leptobrachium</taxon>
    </lineage>
</organism>
<feature type="transmembrane region" description="Helical" evidence="12">
    <location>
        <begin position="785"/>
        <end position="805"/>
    </location>
</feature>
<dbReference type="InterPro" id="IPR011500">
    <property type="entry name" value="GPCR_3_9-Cys_dom"/>
</dbReference>
<dbReference type="SUPFAM" id="SSF53822">
    <property type="entry name" value="Periplasmic binding protein-like I"/>
    <property type="match status" value="1"/>
</dbReference>
<dbReference type="CDD" id="cd06365">
    <property type="entry name" value="PBP1_pheromone_receptor"/>
    <property type="match status" value="1"/>
</dbReference>
<dbReference type="InterPro" id="IPR001828">
    <property type="entry name" value="ANF_lig-bd_rcpt"/>
</dbReference>
<dbReference type="PROSITE" id="PS50259">
    <property type="entry name" value="G_PROTEIN_RECEP_F3_4"/>
    <property type="match status" value="1"/>
</dbReference>
<keyword evidence="9" id="KW-0675">Receptor</keyword>
<dbReference type="InterPro" id="IPR004073">
    <property type="entry name" value="GPCR_3_vmron_rcpt_2"/>
</dbReference>
<evidence type="ECO:0000256" key="6">
    <source>
        <dbReference type="ARBA" id="ARBA00022989"/>
    </source>
</evidence>
<evidence type="ECO:0000256" key="8">
    <source>
        <dbReference type="ARBA" id="ARBA00023136"/>
    </source>
</evidence>
<proteinExistence type="inferred from homology"/>
<keyword evidence="3" id="KW-1003">Cell membrane</keyword>
<protein>
    <recommendedName>
        <fullName evidence="14">G-protein coupled receptors family 3 profile domain-containing protein</fullName>
    </recommendedName>
</protein>
<feature type="transmembrane region" description="Helical" evidence="12">
    <location>
        <begin position="662"/>
        <end position="685"/>
    </location>
</feature>
<comment type="similarity">
    <text evidence="2">Belongs to the G-protein coupled receptor 3 family.</text>
</comment>
<comment type="subcellular location">
    <subcellularLocation>
        <location evidence="1">Cell membrane</location>
        <topology evidence="1">Multi-pass membrane protein</topology>
    </subcellularLocation>
</comment>
<keyword evidence="16" id="KW-1185">Reference proteome</keyword>
<keyword evidence="6 12" id="KW-1133">Transmembrane helix</keyword>
<dbReference type="Proteomes" id="UP000694569">
    <property type="component" value="Unplaced"/>
</dbReference>
<keyword evidence="7" id="KW-0297">G-protein coupled receptor</keyword>
<evidence type="ECO:0000256" key="9">
    <source>
        <dbReference type="ARBA" id="ARBA00023170"/>
    </source>
</evidence>
<feature type="domain" description="G-protein coupled receptors family 3 profile" evidence="14">
    <location>
        <begin position="591"/>
        <end position="855"/>
    </location>
</feature>